<evidence type="ECO:0000313" key="9">
    <source>
        <dbReference type="Proteomes" id="UP001303115"/>
    </source>
</evidence>
<protein>
    <submittedName>
        <fullName evidence="8">Uncharacterized protein</fullName>
    </submittedName>
</protein>
<gene>
    <name evidence="8" type="ORF">C8A01DRAFT_20451</name>
</gene>
<dbReference type="PANTHER" id="PTHR31018">
    <property type="entry name" value="SPORULATION-SPECIFIC PROTEIN-RELATED"/>
    <property type="match status" value="1"/>
</dbReference>
<evidence type="ECO:0000256" key="4">
    <source>
        <dbReference type="ARBA" id="ARBA00022729"/>
    </source>
</evidence>
<evidence type="ECO:0000256" key="7">
    <source>
        <dbReference type="SAM" id="SignalP"/>
    </source>
</evidence>
<dbReference type="InterPro" id="IPR051648">
    <property type="entry name" value="CWI-Assembly_Regulator"/>
</dbReference>
<feature type="signal peptide" evidence="7">
    <location>
        <begin position="1"/>
        <end position="18"/>
    </location>
</feature>
<dbReference type="GO" id="GO:0009277">
    <property type="term" value="C:fungal-type cell wall"/>
    <property type="evidence" value="ECO:0007669"/>
    <property type="project" value="TreeGrafter"/>
</dbReference>
<keyword evidence="5" id="KW-0325">Glycoprotein</keyword>
<sequence length="407" mass="42404">MFVKYLLPAFVAISSVAAQSATCTVSTTTIKSQAEATKLASCKTVKGTVVLGSESGATVDISGPKEITGDLIVENNGMLQSFQSSSLETIGGKFGLNNVTLLGSLQFPKLTSANAVEWVSLTRLDNLALGPLSKADDIRISDTFLESLDAFALTSVGKFKIDNNGRLTKYSSQLTSLSGELIIQANGLDLEVDMPKLAWIANMAIANVTKFTVPALKVVNGSARFDSNLFETFSAPNLTNTETGDISFVGNGFLKNMTFPRLTEIAGGLLIANNTGLDRVTFFPKLSKVSGAVKLRGNFSAVEFPALENVKGAFDVSSTGDIKASCEKLSEFAPKNQNGNGKIQGVFTCTANNDKANEDTDGSTSDSGQVDGTDGSGKGDDKNSAAGVVLNAALFGLVAVAGLASAL</sequence>
<reference evidence="9" key="1">
    <citation type="journal article" date="2023" name="Mol. Phylogenet. Evol.">
        <title>Genome-scale phylogeny and comparative genomics of the fungal order Sordariales.</title>
        <authorList>
            <person name="Hensen N."/>
            <person name="Bonometti L."/>
            <person name="Westerberg I."/>
            <person name="Brannstrom I.O."/>
            <person name="Guillou S."/>
            <person name="Cros-Aarteil S."/>
            <person name="Calhoun S."/>
            <person name="Haridas S."/>
            <person name="Kuo A."/>
            <person name="Mondo S."/>
            <person name="Pangilinan J."/>
            <person name="Riley R."/>
            <person name="LaButti K."/>
            <person name="Andreopoulos B."/>
            <person name="Lipzen A."/>
            <person name="Chen C."/>
            <person name="Yan M."/>
            <person name="Daum C."/>
            <person name="Ng V."/>
            <person name="Clum A."/>
            <person name="Steindorff A."/>
            <person name="Ohm R.A."/>
            <person name="Martin F."/>
            <person name="Silar P."/>
            <person name="Natvig D.O."/>
            <person name="Lalanne C."/>
            <person name="Gautier V."/>
            <person name="Ament-Velasquez S.L."/>
            <person name="Kruys A."/>
            <person name="Hutchinson M.I."/>
            <person name="Powell A.J."/>
            <person name="Barry K."/>
            <person name="Miller A.N."/>
            <person name="Grigoriev I.V."/>
            <person name="Debuchy R."/>
            <person name="Gladieux P."/>
            <person name="Hiltunen Thoren M."/>
            <person name="Johannesson H."/>
        </authorList>
    </citation>
    <scope>NUCLEOTIDE SEQUENCE [LARGE SCALE GENOMIC DNA]</scope>
    <source>
        <strain evidence="9">CBS 284.82</strain>
    </source>
</reference>
<keyword evidence="9" id="KW-1185">Reference proteome</keyword>
<dbReference type="Gene3D" id="3.80.20.20">
    <property type="entry name" value="Receptor L-domain"/>
    <property type="match status" value="2"/>
</dbReference>
<evidence type="ECO:0000256" key="6">
    <source>
        <dbReference type="SAM" id="MobiDB-lite"/>
    </source>
</evidence>
<dbReference type="EMBL" id="MU854606">
    <property type="protein sequence ID" value="KAK4032480.1"/>
    <property type="molecule type" value="Genomic_DNA"/>
</dbReference>
<evidence type="ECO:0000313" key="8">
    <source>
        <dbReference type="EMBL" id="KAK4032480.1"/>
    </source>
</evidence>
<evidence type="ECO:0000256" key="3">
    <source>
        <dbReference type="ARBA" id="ARBA00022525"/>
    </source>
</evidence>
<keyword evidence="3" id="KW-0964">Secreted</keyword>
<dbReference type="AlphaFoldDB" id="A0AAN6P829"/>
<evidence type="ECO:0000256" key="5">
    <source>
        <dbReference type="ARBA" id="ARBA00023180"/>
    </source>
</evidence>
<dbReference type="InterPro" id="IPR036941">
    <property type="entry name" value="Rcpt_L-dom_sf"/>
</dbReference>
<proteinExistence type="predicted"/>
<feature type="chain" id="PRO_5042882370" evidence="7">
    <location>
        <begin position="19"/>
        <end position="407"/>
    </location>
</feature>
<dbReference type="GO" id="GO:0005886">
    <property type="term" value="C:plasma membrane"/>
    <property type="evidence" value="ECO:0007669"/>
    <property type="project" value="TreeGrafter"/>
</dbReference>
<dbReference type="PANTHER" id="PTHR31018:SF3">
    <property type="entry name" value="RECEPTOR PROTEIN-TYROSINE KINASE"/>
    <property type="match status" value="1"/>
</dbReference>
<comment type="caution">
    <text evidence="8">The sequence shown here is derived from an EMBL/GenBank/DDBJ whole genome shotgun (WGS) entry which is preliminary data.</text>
</comment>
<evidence type="ECO:0000256" key="1">
    <source>
        <dbReference type="ARBA" id="ARBA00004191"/>
    </source>
</evidence>
<keyword evidence="2" id="KW-0134">Cell wall</keyword>
<accession>A0AAN6P829</accession>
<comment type="subcellular location">
    <subcellularLocation>
        <location evidence="1">Secreted</location>
        <location evidence="1">Cell wall</location>
    </subcellularLocation>
</comment>
<feature type="region of interest" description="Disordered" evidence="6">
    <location>
        <begin position="357"/>
        <end position="381"/>
    </location>
</feature>
<dbReference type="GO" id="GO:0009986">
    <property type="term" value="C:cell surface"/>
    <property type="evidence" value="ECO:0007669"/>
    <property type="project" value="TreeGrafter"/>
</dbReference>
<name>A0AAN6P829_9PEZI</name>
<dbReference type="GO" id="GO:0031505">
    <property type="term" value="P:fungal-type cell wall organization"/>
    <property type="evidence" value="ECO:0007669"/>
    <property type="project" value="TreeGrafter"/>
</dbReference>
<dbReference type="SUPFAM" id="SSF52058">
    <property type="entry name" value="L domain-like"/>
    <property type="match status" value="2"/>
</dbReference>
<evidence type="ECO:0000256" key="2">
    <source>
        <dbReference type="ARBA" id="ARBA00022512"/>
    </source>
</evidence>
<dbReference type="Pfam" id="PF12454">
    <property type="entry name" value="Ecm33"/>
    <property type="match status" value="1"/>
</dbReference>
<keyword evidence="4 7" id="KW-0732">Signal</keyword>
<dbReference type="Proteomes" id="UP001303115">
    <property type="component" value="Unassembled WGS sequence"/>
</dbReference>
<organism evidence="8 9">
    <name type="scientific">Parachaetomium inaequale</name>
    <dbReference type="NCBI Taxonomy" id="2588326"/>
    <lineage>
        <taxon>Eukaryota</taxon>
        <taxon>Fungi</taxon>
        <taxon>Dikarya</taxon>
        <taxon>Ascomycota</taxon>
        <taxon>Pezizomycotina</taxon>
        <taxon>Sordariomycetes</taxon>
        <taxon>Sordariomycetidae</taxon>
        <taxon>Sordariales</taxon>
        <taxon>Chaetomiaceae</taxon>
        <taxon>Parachaetomium</taxon>
    </lineage>
</organism>